<proteinExistence type="predicted"/>
<organism evidence="1 2">
    <name type="scientific">Jatrophihabitans cynanchi</name>
    <dbReference type="NCBI Taxonomy" id="2944128"/>
    <lineage>
        <taxon>Bacteria</taxon>
        <taxon>Bacillati</taxon>
        <taxon>Actinomycetota</taxon>
        <taxon>Actinomycetes</taxon>
        <taxon>Jatrophihabitantales</taxon>
        <taxon>Jatrophihabitantaceae</taxon>
        <taxon>Jatrophihabitans</taxon>
    </lineage>
</organism>
<name>A0ABY7JT97_9ACTN</name>
<dbReference type="EMBL" id="CP097463">
    <property type="protein sequence ID" value="WAX55782.1"/>
    <property type="molecule type" value="Genomic_DNA"/>
</dbReference>
<dbReference type="Proteomes" id="UP001164693">
    <property type="component" value="Chromosome"/>
</dbReference>
<accession>A0ABY7JT97</accession>
<keyword evidence="2" id="KW-1185">Reference proteome</keyword>
<protein>
    <submittedName>
        <fullName evidence="1">Uncharacterized protein</fullName>
    </submittedName>
</protein>
<dbReference type="RefSeq" id="WP_269442305.1">
    <property type="nucleotide sequence ID" value="NZ_CP097463.1"/>
</dbReference>
<sequence>MSADGLYAEQRARVLIDAQLTAAGWHVADPPFGRKSSVTMIGAVGRESRHDLEVVRDDARGSRRVTGPSDG</sequence>
<gene>
    <name evidence="1" type="ORF">M6B22_14695</name>
</gene>
<evidence type="ECO:0000313" key="2">
    <source>
        <dbReference type="Proteomes" id="UP001164693"/>
    </source>
</evidence>
<evidence type="ECO:0000313" key="1">
    <source>
        <dbReference type="EMBL" id="WAX55782.1"/>
    </source>
</evidence>
<reference evidence="1" key="1">
    <citation type="submission" date="2022-05" db="EMBL/GenBank/DDBJ databases">
        <title>Jatrophihabitans sp. SB3-54 whole genome sequence.</title>
        <authorList>
            <person name="Suh M.K."/>
            <person name="Eom M.K."/>
            <person name="Kim J.S."/>
            <person name="Kim H.S."/>
            <person name="Do H.E."/>
            <person name="Shin Y.K."/>
            <person name="Lee J.-S."/>
        </authorList>
    </citation>
    <scope>NUCLEOTIDE SEQUENCE</scope>
    <source>
        <strain evidence="1">SB3-54</strain>
    </source>
</reference>